<dbReference type="PANTHER" id="PTHR30290:SF79">
    <property type="entry name" value="DIPEPTIDE-BINDING PROTEIN DPPE"/>
    <property type="match status" value="1"/>
</dbReference>
<evidence type="ECO:0000256" key="4">
    <source>
        <dbReference type="ARBA" id="ARBA00022729"/>
    </source>
</evidence>
<gene>
    <name evidence="7" type="ordered locus">Desaci_2746</name>
</gene>
<sequence>MIKKKKWLVSVLSAALVLGSVVTGCGTSSTQATQGSADKAMKVSFDPGSEPKTLDPQMSDGVPEANIEMNLFEGLCRLDKNNNPQLAIASSIDVSPDNLTYTIKLKDTKFSNGDPLTADDFKASWLHALDPAAASNYAYQMFYFKNAEKYNSGKATADQVGIEVKDPHTLVLTLEAPTPYFKSLLAFQTYYPVDQKVVKANKNWNTDAKTFVSNGPFMMKSWTHNDTMVLVKNPNYWDTANVKLSELDYNLVEDHKSAATAFDAGQLDGFYDPTPEDITRYKKAGTLKQAPQLGTYFYRFNVTKAPLKDPRVREALTICLNRQDLIDHVFKGGQTPAFAYIPGGVPDATAGKDFRTVGGNYITEDIAKAKQLLAEAGYPDGKNFPTLTLLYNTNGTHQLPAQAIQDFWHKNLGINIKLLGQEWQVYLQTQQNLQYDISRAGWLGDYIDPMTFMDMFTTGNGENQTGWSNAQYDKDIQTAKNTADQTVRMKAMHDAESILMKEMPIMPIYFYVNNYVLKDNIKGVIVNPQGDFDFKTAYIQ</sequence>
<dbReference type="SUPFAM" id="SSF53850">
    <property type="entry name" value="Periplasmic binding protein-like II"/>
    <property type="match status" value="1"/>
</dbReference>
<dbReference type="EMBL" id="CP003639">
    <property type="protein sequence ID" value="AFM41674.1"/>
    <property type="molecule type" value="Genomic_DNA"/>
</dbReference>
<dbReference type="AlphaFoldDB" id="I4D7A0"/>
<keyword evidence="8" id="KW-1185">Reference proteome</keyword>
<feature type="domain" description="Solute-binding protein family 5" evidence="6">
    <location>
        <begin position="84"/>
        <end position="463"/>
    </location>
</feature>
<dbReference type="PIRSF" id="PIRSF002741">
    <property type="entry name" value="MppA"/>
    <property type="match status" value="1"/>
</dbReference>
<accession>I4D7A0</accession>
<dbReference type="InterPro" id="IPR000914">
    <property type="entry name" value="SBP_5_dom"/>
</dbReference>
<dbReference type="CDD" id="cd08504">
    <property type="entry name" value="PBP2_OppA"/>
    <property type="match status" value="1"/>
</dbReference>
<feature type="signal peptide" evidence="5">
    <location>
        <begin position="1"/>
        <end position="24"/>
    </location>
</feature>
<dbReference type="Pfam" id="PF00496">
    <property type="entry name" value="SBP_bac_5"/>
    <property type="match status" value="1"/>
</dbReference>
<comment type="similarity">
    <text evidence="2">Belongs to the bacterial solute-binding protein 5 family.</text>
</comment>
<evidence type="ECO:0000256" key="2">
    <source>
        <dbReference type="ARBA" id="ARBA00005695"/>
    </source>
</evidence>
<dbReference type="Gene3D" id="3.10.105.10">
    <property type="entry name" value="Dipeptide-binding Protein, Domain 3"/>
    <property type="match status" value="1"/>
</dbReference>
<evidence type="ECO:0000256" key="3">
    <source>
        <dbReference type="ARBA" id="ARBA00022448"/>
    </source>
</evidence>
<dbReference type="OrthoDB" id="137511at2"/>
<name>I4D7A0_DESAJ</name>
<evidence type="ECO:0000259" key="6">
    <source>
        <dbReference type="Pfam" id="PF00496"/>
    </source>
</evidence>
<dbReference type="STRING" id="646529.Desaci_2746"/>
<dbReference type="PROSITE" id="PS51257">
    <property type="entry name" value="PROKAR_LIPOPROTEIN"/>
    <property type="match status" value="1"/>
</dbReference>
<dbReference type="InterPro" id="IPR030678">
    <property type="entry name" value="Peptide/Ni-bd"/>
</dbReference>
<evidence type="ECO:0000313" key="7">
    <source>
        <dbReference type="EMBL" id="AFM41674.1"/>
    </source>
</evidence>
<dbReference type="GO" id="GO:0030288">
    <property type="term" value="C:outer membrane-bounded periplasmic space"/>
    <property type="evidence" value="ECO:0007669"/>
    <property type="project" value="UniProtKB-ARBA"/>
</dbReference>
<dbReference type="FunFam" id="3.10.105.10:FF:000001">
    <property type="entry name" value="Oligopeptide ABC transporter, oligopeptide-binding protein"/>
    <property type="match status" value="1"/>
</dbReference>
<dbReference type="GO" id="GO:1904680">
    <property type="term" value="F:peptide transmembrane transporter activity"/>
    <property type="evidence" value="ECO:0007669"/>
    <property type="project" value="TreeGrafter"/>
</dbReference>
<keyword evidence="3" id="KW-0813">Transport</keyword>
<keyword evidence="4 5" id="KW-0732">Signal</keyword>
<dbReference type="Gene3D" id="3.40.190.10">
    <property type="entry name" value="Periplasmic binding protein-like II"/>
    <property type="match status" value="1"/>
</dbReference>
<dbReference type="FunFam" id="3.90.76.10:FF:000001">
    <property type="entry name" value="Oligopeptide ABC transporter substrate-binding protein"/>
    <property type="match status" value="1"/>
</dbReference>
<evidence type="ECO:0000256" key="5">
    <source>
        <dbReference type="SAM" id="SignalP"/>
    </source>
</evidence>
<evidence type="ECO:0000313" key="8">
    <source>
        <dbReference type="Proteomes" id="UP000002892"/>
    </source>
</evidence>
<dbReference type="GO" id="GO:0043190">
    <property type="term" value="C:ATP-binding cassette (ABC) transporter complex"/>
    <property type="evidence" value="ECO:0007669"/>
    <property type="project" value="InterPro"/>
</dbReference>
<feature type="chain" id="PRO_5039702259" evidence="5">
    <location>
        <begin position="25"/>
        <end position="540"/>
    </location>
</feature>
<evidence type="ECO:0000256" key="1">
    <source>
        <dbReference type="ARBA" id="ARBA00004196"/>
    </source>
</evidence>
<dbReference type="PANTHER" id="PTHR30290">
    <property type="entry name" value="PERIPLASMIC BINDING COMPONENT OF ABC TRANSPORTER"/>
    <property type="match status" value="1"/>
</dbReference>
<dbReference type="eggNOG" id="COG4166">
    <property type="taxonomic scope" value="Bacteria"/>
</dbReference>
<dbReference type="Proteomes" id="UP000002892">
    <property type="component" value="Chromosome"/>
</dbReference>
<dbReference type="RefSeq" id="WP_014827669.1">
    <property type="nucleotide sequence ID" value="NC_018068.1"/>
</dbReference>
<reference evidence="7 8" key="1">
    <citation type="journal article" date="2012" name="J. Bacteriol.">
        <title>Complete genome sequences of Desulfosporosinus orientis DSM765T, Desulfosporosinus youngiae DSM17734T, Desulfosporosinus meridiei DSM13257T, and Desulfosporosinus acidiphilus DSM22704T.</title>
        <authorList>
            <person name="Pester M."/>
            <person name="Brambilla E."/>
            <person name="Alazard D."/>
            <person name="Rattei T."/>
            <person name="Weinmaier T."/>
            <person name="Han J."/>
            <person name="Lucas S."/>
            <person name="Lapidus A."/>
            <person name="Cheng J.F."/>
            <person name="Goodwin L."/>
            <person name="Pitluck S."/>
            <person name="Peters L."/>
            <person name="Ovchinnikova G."/>
            <person name="Teshima H."/>
            <person name="Detter J.C."/>
            <person name="Han C.S."/>
            <person name="Tapia R."/>
            <person name="Land M.L."/>
            <person name="Hauser L."/>
            <person name="Kyrpides N.C."/>
            <person name="Ivanova N.N."/>
            <person name="Pagani I."/>
            <person name="Huntmann M."/>
            <person name="Wei C.L."/>
            <person name="Davenport K.W."/>
            <person name="Daligault H."/>
            <person name="Chain P.S."/>
            <person name="Chen A."/>
            <person name="Mavromatis K."/>
            <person name="Markowitz V."/>
            <person name="Szeto E."/>
            <person name="Mikhailova N."/>
            <person name="Pati A."/>
            <person name="Wagner M."/>
            <person name="Woyke T."/>
            <person name="Ollivier B."/>
            <person name="Klenk H.P."/>
            <person name="Spring S."/>
            <person name="Loy A."/>
        </authorList>
    </citation>
    <scope>NUCLEOTIDE SEQUENCE [LARGE SCALE GENOMIC DNA]</scope>
    <source>
        <strain evidence="8">DSM 22704 / JCM 16185 / SJ4</strain>
    </source>
</reference>
<dbReference type="HOGENOM" id="CLU_017028_0_3_9"/>
<organism evidence="7 8">
    <name type="scientific">Desulfosporosinus acidiphilus (strain DSM 22704 / JCM 16185 / SJ4)</name>
    <dbReference type="NCBI Taxonomy" id="646529"/>
    <lineage>
        <taxon>Bacteria</taxon>
        <taxon>Bacillati</taxon>
        <taxon>Bacillota</taxon>
        <taxon>Clostridia</taxon>
        <taxon>Eubacteriales</taxon>
        <taxon>Desulfitobacteriaceae</taxon>
        <taxon>Desulfosporosinus</taxon>
    </lineage>
</organism>
<protein>
    <submittedName>
        <fullName evidence="7">ABC-type oligopeptide transport system, periplasmic component</fullName>
    </submittedName>
</protein>
<proteinExistence type="inferred from homology"/>
<dbReference type="Gene3D" id="3.90.76.10">
    <property type="entry name" value="Dipeptide-binding Protein, Domain 1"/>
    <property type="match status" value="1"/>
</dbReference>
<dbReference type="KEGG" id="dai:Desaci_2746"/>
<comment type="subcellular location">
    <subcellularLocation>
        <location evidence="1">Cell envelope</location>
    </subcellularLocation>
</comment>
<dbReference type="InterPro" id="IPR039424">
    <property type="entry name" value="SBP_5"/>
</dbReference>
<dbReference type="GO" id="GO:0015833">
    <property type="term" value="P:peptide transport"/>
    <property type="evidence" value="ECO:0007669"/>
    <property type="project" value="TreeGrafter"/>
</dbReference>